<evidence type="ECO:0000256" key="2">
    <source>
        <dbReference type="ARBA" id="ARBA00023054"/>
    </source>
</evidence>
<feature type="region of interest" description="Disordered" evidence="4">
    <location>
        <begin position="50"/>
        <end position="116"/>
    </location>
</feature>
<proteinExistence type="predicted"/>
<feature type="coiled-coil region" evidence="3">
    <location>
        <begin position="124"/>
        <end position="182"/>
    </location>
</feature>
<feature type="region of interest" description="Disordered" evidence="4">
    <location>
        <begin position="535"/>
        <end position="571"/>
    </location>
</feature>
<dbReference type="InterPro" id="IPR042420">
    <property type="entry name" value="RAI14/UACA"/>
</dbReference>
<organism evidence="5 6">
    <name type="scientific">Scleropages formosus</name>
    <name type="common">Asian bonytongue</name>
    <name type="synonym">Osteoglossum formosum</name>
    <dbReference type="NCBI Taxonomy" id="113540"/>
    <lineage>
        <taxon>Eukaryota</taxon>
        <taxon>Metazoa</taxon>
        <taxon>Chordata</taxon>
        <taxon>Craniata</taxon>
        <taxon>Vertebrata</taxon>
        <taxon>Euteleostomi</taxon>
        <taxon>Actinopterygii</taxon>
        <taxon>Neopterygii</taxon>
        <taxon>Teleostei</taxon>
        <taxon>Osteoglossocephala</taxon>
        <taxon>Osteoglossomorpha</taxon>
        <taxon>Osteoglossiformes</taxon>
        <taxon>Osteoglossidae</taxon>
        <taxon>Scleropages</taxon>
    </lineage>
</organism>
<dbReference type="PANTHER" id="PTHR24129:SF0">
    <property type="entry name" value="ANKYCORBIN"/>
    <property type="match status" value="1"/>
</dbReference>
<evidence type="ECO:0000256" key="1">
    <source>
        <dbReference type="ARBA" id="ARBA00022737"/>
    </source>
</evidence>
<feature type="compositionally biased region" description="Polar residues" evidence="4">
    <location>
        <begin position="233"/>
        <end position="243"/>
    </location>
</feature>
<dbReference type="SUPFAM" id="SSF48403">
    <property type="entry name" value="Ankyrin repeat"/>
    <property type="match status" value="1"/>
</dbReference>
<evidence type="ECO:0000256" key="4">
    <source>
        <dbReference type="SAM" id="MobiDB-lite"/>
    </source>
</evidence>
<gene>
    <name evidence="5" type="primary">ankrd24</name>
</gene>
<dbReference type="Proteomes" id="UP000694397">
    <property type="component" value="Chromosome 9"/>
</dbReference>
<dbReference type="GeneTree" id="ENSGT00940000159237"/>
<feature type="compositionally biased region" description="Acidic residues" evidence="4">
    <location>
        <begin position="546"/>
        <end position="558"/>
    </location>
</feature>
<protein>
    <submittedName>
        <fullName evidence="5">Ankyrin repeat domain 24</fullName>
    </submittedName>
</protein>
<evidence type="ECO:0000313" key="6">
    <source>
        <dbReference type="Proteomes" id="UP000694397"/>
    </source>
</evidence>
<feature type="region of interest" description="Disordered" evidence="4">
    <location>
        <begin position="204"/>
        <end position="243"/>
    </location>
</feature>
<feature type="compositionally biased region" description="Basic and acidic residues" evidence="4">
    <location>
        <begin position="694"/>
        <end position="707"/>
    </location>
</feature>
<dbReference type="PANTHER" id="PTHR24129">
    <property type="entry name" value="ANKYCORBIN"/>
    <property type="match status" value="1"/>
</dbReference>
<name>A0A8C9QXU2_SCLFO</name>
<evidence type="ECO:0000256" key="3">
    <source>
        <dbReference type="SAM" id="Coils"/>
    </source>
</evidence>
<feature type="region of interest" description="Disordered" evidence="4">
    <location>
        <begin position="314"/>
        <end position="346"/>
    </location>
</feature>
<keyword evidence="1" id="KW-0677">Repeat</keyword>
<dbReference type="OrthoDB" id="341259at2759"/>
<dbReference type="GO" id="GO:0003779">
    <property type="term" value="F:actin binding"/>
    <property type="evidence" value="ECO:0007669"/>
    <property type="project" value="InterPro"/>
</dbReference>
<evidence type="ECO:0000313" key="5">
    <source>
        <dbReference type="Ensembl" id="ENSSFOP00015004710.2"/>
    </source>
</evidence>
<keyword evidence="2 3" id="KW-0175">Coiled coil</keyword>
<dbReference type="InterPro" id="IPR036770">
    <property type="entry name" value="Ankyrin_rpt-contain_sf"/>
</dbReference>
<accession>A0A8C9QXU2</accession>
<dbReference type="Ensembl" id="ENSSFOT00015004786.2">
    <property type="protein sequence ID" value="ENSSFOP00015004710.2"/>
    <property type="gene ID" value="ENSSFOG00015003035.2"/>
</dbReference>
<feature type="compositionally biased region" description="Pro residues" evidence="4">
    <location>
        <begin position="78"/>
        <end position="102"/>
    </location>
</feature>
<feature type="compositionally biased region" description="Acidic residues" evidence="4">
    <location>
        <begin position="326"/>
        <end position="339"/>
    </location>
</feature>
<reference evidence="5" key="2">
    <citation type="submission" date="2025-08" db="UniProtKB">
        <authorList>
            <consortium name="Ensembl"/>
        </authorList>
    </citation>
    <scope>IDENTIFICATION</scope>
</reference>
<dbReference type="Gene3D" id="1.10.287.1490">
    <property type="match status" value="1"/>
</dbReference>
<feature type="compositionally biased region" description="Acidic residues" evidence="4">
    <location>
        <begin position="216"/>
        <end position="228"/>
    </location>
</feature>
<reference evidence="5" key="3">
    <citation type="submission" date="2025-09" db="UniProtKB">
        <authorList>
            <consortium name="Ensembl"/>
        </authorList>
    </citation>
    <scope>IDENTIFICATION</scope>
</reference>
<keyword evidence="6" id="KW-1185">Reference proteome</keyword>
<sequence length="903" mass="100995">MLACESDSAETVEVLLRGGATPHLTDALGRDATHYTIAGGSQHILRLLQDTAKEGSGKEPPAPPPLPGRGTPRKRKAPLPPSPPAQGSPPSPEPQSTPPPAQSPETQRTPPASLMEDEEVFEEIRRLRLERGRLLQKIKGLEQQQHSAHIALEELCLLQERLEQAEVDREQLLAEIEELRGTGTVILASDSEDAENMLDFPGAERLLSRRSRGSEPDSESTQDDDAEQEERNSSCTSQGQGNQEVLSALQRQVEELTAQNADLLLKVEMLENFEKDDTDIQNSGPDFVPTVLYDSLRKEFEELQERYFQAQAAAEASSVTGSIEKVEEEQGEGEEEDTGESAKELKEQLRGLEEQLRQSQTELDELREQVKVGVFSVEQLGDTDTEERAEVQSSDLQQLRDKVKELEEAVVKKRAEAESENDTSRQLREKVEELEAALAEKQAEDNTIVNNLRQRVSELEAALAEKQAERKAEEEGDGEQEAHVLQNKVQELQGELRNRVPRAELEEVQLTLGLQLEQLARERAEAAMRLNEALLELERLRPPPDGDGEEDEDEEEDRSESSERSITSGSTLAAVREQLEVARQEAAQALDYLCAEREGRAQDALQMKDAVPLSQHQEALSTLNSHLEQVAQELQRERALRDHAQQEISRMEAQMQSMQKDLISKEEHEKVKLALQRSLEESERSAQAAQDALSARETELKEVRSQRAAEQGAVSKEEHEAQRLSLQAEINALTAQLADLARKHEKTCTEVFQVQREALFNKSERQAAEAQLAAVQKQLADLQAQSSHVQELHKGIQESQGLVKEKDRKITELSKEIFRLKEALGALTPPLGLSSSGFSSQQVALQGRVTALTQQLKDWEQKHRAVVSVYRTHLLAAVQGRMDEEVQALLLQILRMTHEEQGH</sequence>
<dbReference type="Gene3D" id="1.25.40.20">
    <property type="entry name" value="Ankyrin repeat-containing domain"/>
    <property type="match status" value="1"/>
</dbReference>
<dbReference type="AlphaFoldDB" id="A0A8C9QXU2"/>
<reference evidence="5 6" key="1">
    <citation type="submission" date="2019-04" db="EMBL/GenBank/DDBJ databases">
        <authorList>
            <consortium name="Wellcome Sanger Institute Data Sharing"/>
        </authorList>
    </citation>
    <scope>NUCLEOTIDE SEQUENCE [LARGE SCALE GENOMIC DNA]</scope>
</reference>
<feature type="region of interest" description="Disordered" evidence="4">
    <location>
        <begin position="676"/>
        <end position="720"/>
    </location>
</feature>